<dbReference type="InterPro" id="IPR017850">
    <property type="entry name" value="Alkaline_phosphatase_core_sf"/>
</dbReference>
<comment type="similarity">
    <text evidence="1">Belongs to the sulfatase family.</text>
</comment>
<comment type="caution">
    <text evidence="4">The sequence shown here is derived from an EMBL/GenBank/DDBJ whole genome shotgun (WGS) entry which is preliminary data.</text>
</comment>
<keyword evidence="2" id="KW-0378">Hydrolase</keyword>
<dbReference type="GO" id="GO:0004065">
    <property type="term" value="F:arylsulfatase activity"/>
    <property type="evidence" value="ECO:0007669"/>
    <property type="project" value="TreeGrafter"/>
</dbReference>
<accession>A0A4R5A8N3</accession>
<name>A0A4R5A8N3_9ACTN</name>
<proteinExistence type="inferred from homology"/>
<dbReference type="EMBL" id="SMLB01000028">
    <property type="protein sequence ID" value="TDD67510.1"/>
    <property type="molecule type" value="Genomic_DNA"/>
</dbReference>
<evidence type="ECO:0000313" key="5">
    <source>
        <dbReference type="Proteomes" id="UP000295217"/>
    </source>
</evidence>
<dbReference type="Gene3D" id="3.30.1120.10">
    <property type="match status" value="1"/>
</dbReference>
<dbReference type="PANTHER" id="PTHR42693">
    <property type="entry name" value="ARYLSULFATASE FAMILY MEMBER"/>
    <property type="match status" value="1"/>
</dbReference>
<sequence length="470" mass="51783">MAGEGVTRPTSRPNIVLIVSDDHGYGDFGRLGVHEGVRTPHLDRLASQSVACTDAYVTAPICSPSRAGLISGCYQQRWGSTWFGDSRFPDHLPTLAERLAELGYATGYFGKVHYGPEQAGDRACPPNHGFTESFYGLAGQQQGRLNYLRHSKAAVAEYGPEASQRMAVLPLYDGQEEVEYEGFLTAELGRRASDFVARHEHEPFFAMVAFNAVHNFCFQLPDHELGRRGLPRFGDWDSAVSGYDAWYEDVIWPNLPHGRAYYLAQLELMDAEIGRILDELDRRGLTDETIVVYLTDNGGSTCNFGDNTPLRGGKYTLYEGGIRVPFLVRWPAGGVPAAVERAGLVSAMDLVPTLVGAAGGTDPMPAVDGVNQLPLLRGQGESGHESLHWDCGFQWAARSGGWKLRWVDGLDPRVDRLRRGEHVDVGTGLVLYDLHDDAGETRDLAGRHPQVVAELTARHARWQREVGLRP</sequence>
<reference evidence="4 5" key="1">
    <citation type="submission" date="2019-02" db="EMBL/GenBank/DDBJ databases">
        <title>Draft genome sequences of novel Actinobacteria.</title>
        <authorList>
            <person name="Sahin N."/>
            <person name="Ay H."/>
            <person name="Saygin H."/>
        </authorList>
    </citation>
    <scope>NUCLEOTIDE SEQUENCE [LARGE SCALE GENOMIC DNA]</scope>
    <source>
        <strain evidence="4 5">8K307</strain>
    </source>
</reference>
<dbReference type="InterPro" id="IPR000917">
    <property type="entry name" value="Sulfatase_N"/>
</dbReference>
<protein>
    <submittedName>
        <fullName evidence="4">Sulfatase</fullName>
    </submittedName>
</protein>
<dbReference type="Proteomes" id="UP000295217">
    <property type="component" value="Unassembled WGS sequence"/>
</dbReference>
<dbReference type="PANTHER" id="PTHR42693:SF53">
    <property type="entry name" value="ENDO-4-O-SULFATASE"/>
    <property type="match status" value="1"/>
</dbReference>
<gene>
    <name evidence="4" type="ORF">E1262_18835</name>
</gene>
<evidence type="ECO:0000256" key="2">
    <source>
        <dbReference type="ARBA" id="ARBA00022801"/>
    </source>
</evidence>
<feature type="domain" description="Sulfatase N-terminal" evidence="3">
    <location>
        <begin position="13"/>
        <end position="359"/>
    </location>
</feature>
<dbReference type="AlphaFoldDB" id="A0A4R5A8N3"/>
<keyword evidence="5" id="KW-1185">Reference proteome</keyword>
<dbReference type="Pfam" id="PF00884">
    <property type="entry name" value="Sulfatase"/>
    <property type="match status" value="1"/>
</dbReference>
<evidence type="ECO:0000256" key="1">
    <source>
        <dbReference type="ARBA" id="ARBA00008779"/>
    </source>
</evidence>
<evidence type="ECO:0000313" key="4">
    <source>
        <dbReference type="EMBL" id="TDD67510.1"/>
    </source>
</evidence>
<dbReference type="OrthoDB" id="9777306at2"/>
<dbReference type="InterPro" id="IPR050738">
    <property type="entry name" value="Sulfatase"/>
</dbReference>
<evidence type="ECO:0000259" key="3">
    <source>
        <dbReference type="Pfam" id="PF00884"/>
    </source>
</evidence>
<dbReference type="Gene3D" id="3.40.720.10">
    <property type="entry name" value="Alkaline Phosphatase, subunit A"/>
    <property type="match status" value="1"/>
</dbReference>
<organism evidence="4 5">
    <name type="scientific">Jiangella aurantiaca</name>
    <dbReference type="NCBI Taxonomy" id="2530373"/>
    <lineage>
        <taxon>Bacteria</taxon>
        <taxon>Bacillati</taxon>
        <taxon>Actinomycetota</taxon>
        <taxon>Actinomycetes</taxon>
        <taxon>Jiangellales</taxon>
        <taxon>Jiangellaceae</taxon>
        <taxon>Jiangella</taxon>
    </lineage>
</organism>
<dbReference type="SUPFAM" id="SSF53649">
    <property type="entry name" value="Alkaline phosphatase-like"/>
    <property type="match status" value="1"/>
</dbReference>